<dbReference type="RefSeq" id="WP_144997007.1">
    <property type="nucleotide sequence ID" value="NZ_CP036281.1"/>
</dbReference>
<keyword evidence="2" id="KW-1185">Reference proteome</keyword>
<sequence length="110" mass="12640">MSLQTLMKDSVKVYLNSYALDETTGFPDETATLVDNSFPCHLQPASEKMLTSYGQRELDADMVLFHTDQNLTFTSNHEIETNNTRYDVVSVKDTVNLNKLFVIFLRRQID</sequence>
<dbReference type="EMBL" id="CP036281">
    <property type="protein sequence ID" value="QDU81560.1"/>
    <property type="molecule type" value="Genomic_DNA"/>
</dbReference>
<protein>
    <recommendedName>
        <fullName evidence="3">Phage head-tail joining protein</fullName>
    </recommendedName>
</protein>
<proteinExistence type="predicted"/>
<gene>
    <name evidence="1" type="ORF">Pla110_33020</name>
</gene>
<organism evidence="1 2">
    <name type="scientific">Polystyrenella longa</name>
    <dbReference type="NCBI Taxonomy" id="2528007"/>
    <lineage>
        <taxon>Bacteria</taxon>
        <taxon>Pseudomonadati</taxon>
        <taxon>Planctomycetota</taxon>
        <taxon>Planctomycetia</taxon>
        <taxon>Planctomycetales</taxon>
        <taxon>Planctomycetaceae</taxon>
        <taxon>Polystyrenella</taxon>
    </lineage>
</organism>
<reference evidence="1 2" key="1">
    <citation type="submission" date="2019-02" db="EMBL/GenBank/DDBJ databases">
        <title>Deep-cultivation of Planctomycetes and their phenomic and genomic characterization uncovers novel biology.</title>
        <authorList>
            <person name="Wiegand S."/>
            <person name="Jogler M."/>
            <person name="Boedeker C."/>
            <person name="Pinto D."/>
            <person name="Vollmers J."/>
            <person name="Rivas-Marin E."/>
            <person name="Kohn T."/>
            <person name="Peeters S.H."/>
            <person name="Heuer A."/>
            <person name="Rast P."/>
            <person name="Oberbeckmann S."/>
            <person name="Bunk B."/>
            <person name="Jeske O."/>
            <person name="Meyerdierks A."/>
            <person name="Storesund J.E."/>
            <person name="Kallscheuer N."/>
            <person name="Luecker S."/>
            <person name="Lage O.M."/>
            <person name="Pohl T."/>
            <person name="Merkel B.J."/>
            <person name="Hornburger P."/>
            <person name="Mueller R.-W."/>
            <person name="Bruemmer F."/>
            <person name="Labrenz M."/>
            <person name="Spormann A.M."/>
            <person name="Op den Camp H."/>
            <person name="Overmann J."/>
            <person name="Amann R."/>
            <person name="Jetten M.S.M."/>
            <person name="Mascher T."/>
            <person name="Medema M.H."/>
            <person name="Devos D.P."/>
            <person name="Kaster A.-K."/>
            <person name="Ovreas L."/>
            <person name="Rohde M."/>
            <person name="Galperin M.Y."/>
            <person name="Jogler C."/>
        </authorList>
    </citation>
    <scope>NUCLEOTIDE SEQUENCE [LARGE SCALE GENOMIC DNA]</scope>
    <source>
        <strain evidence="1 2">Pla110</strain>
    </source>
</reference>
<evidence type="ECO:0000313" key="2">
    <source>
        <dbReference type="Proteomes" id="UP000317178"/>
    </source>
</evidence>
<accession>A0A518CQS6</accession>
<dbReference type="Proteomes" id="UP000317178">
    <property type="component" value="Chromosome"/>
</dbReference>
<evidence type="ECO:0008006" key="3">
    <source>
        <dbReference type="Google" id="ProtNLM"/>
    </source>
</evidence>
<name>A0A518CQS6_9PLAN</name>
<dbReference type="KEGG" id="plon:Pla110_33020"/>
<evidence type="ECO:0000313" key="1">
    <source>
        <dbReference type="EMBL" id="QDU81560.1"/>
    </source>
</evidence>
<dbReference type="AlphaFoldDB" id="A0A518CQS6"/>